<protein>
    <submittedName>
        <fullName evidence="1">Uncharacterized protein</fullName>
    </submittedName>
</protein>
<dbReference type="HOGENOM" id="CLU_096783_0_0_14"/>
<gene>
    <name evidence="1" type="ordered locus">MHC_03615</name>
</gene>
<accession>H6N7G1</accession>
<name>H6N7G1_MYCHN</name>
<reference evidence="1 2" key="1">
    <citation type="journal article" date="2012" name="J. Bacteriol.">
        <title>Complete genome sequence of Mycoplasma haemocanis strain Illinois.</title>
        <authorList>
            <person name="do Nascimento N.C."/>
            <person name="Guimaraes A.M."/>
            <person name="Santos A.P."/>
            <person name="Sanmiguel P.J."/>
            <person name="Messick J.B."/>
        </authorList>
    </citation>
    <scope>NUCLEOTIDE SEQUENCE [LARGE SCALE GENOMIC DNA]</scope>
    <source>
        <strain evidence="1 2">Illinois</strain>
    </source>
</reference>
<keyword evidence="2" id="KW-1185">Reference proteome</keyword>
<proteinExistence type="predicted"/>
<organism evidence="1 2">
    <name type="scientific">Mycoplasma haemocanis (strain Illinois)</name>
    <dbReference type="NCBI Taxonomy" id="1111676"/>
    <lineage>
        <taxon>Bacteria</taxon>
        <taxon>Bacillati</taxon>
        <taxon>Mycoplasmatota</taxon>
        <taxon>Mollicutes</taxon>
        <taxon>Mycoplasmataceae</taxon>
        <taxon>Mycoplasma</taxon>
    </lineage>
</organism>
<dbReference type="Proteomes" id="UP000009135">
    <property type="component" value="Chromosome"/>
</dbReference>
<dbReference type="EMBL" id="CP003199">
    <property type="protein sequence ID" value="AEW45583.1"/>
    <property type="molecule type" value="Genomic_DNA"/>
</dbReference>
<dbReference type="AlphaFoldDB" id="H6N7G1"/>
<sequence>MSLYKSLALVGGTATAVGGGVLISKSPLFQNSQSQQRETFKHRYSKATLGENDPLWETKFSNFSGNVQPTHEKLKEAKTKHTSNPNEAKSLHKRGCKEIYDSEWEGSRFLNDFKSYCSKTMGDAMKDIGTWIDQESSADGKWNTKLTSLSSHDEKQNGILEGALKNLKTSLTPSSGSNWDADKRTSLNNWCKEVKASIFAGEEDMPFKHAKLYCIDPKSASSTPSK</sequence>
<dbReference type="STRING" id="1111676.MHC_03615"/>
<evidence type="ECO:0000313" key="2">
    <source>
        <dbReference type="Proteomes" id="UP000009135"/>
    </source>
</evidence>
<dbReference type="OrthoDB" id="9823266at2"/>
<dbReference type="KEGG" id="mhe:MHC_03615"/>
<evidence type="ECO:0000313" key="1">
    <source>
        <dbReference type="EMBL" id="AEW45583.1"/>
    </source>
</evidence>